<dbReference type="AlphaFoldDB" id="A0A5B9W6X7"/>
<dbReference type="RefSeq" id="WP_168221977.1">
    <property type="nucleotide sequence ID" value="NZ_CP042997.1"/>
</dbReference>
<dbReference type="GO" id="GO:0005524">
    <property type="term" value="F:ATP binding"/>
    <property type="evidence" value="ECO:0007669"/>
    <property type="project" value="UniProtKB-KW"/>
</dbReference>
<dbReference type="InterPro" id="IPR027417">
    <property type="entry name" value="P-loop_NTPase"/>
</dbReference>
<evidence type="ECO:0000256" key="3">
    <source>
        <dbReference type="ARBA" id="ARBA00022741"/>
    </source>
</evidence>
<evidence type="ECO:0000259" key="6">
    <source>
        <dbReference type="PROSITE" id="PS50893"/>
    </source>
</evidence>
<dbReference type="CDD" id="cd03230">
    <property type="entry name" value="ABC_DR_subfamily_A"/>
    <property type="match status" value="1"/>
</dbReference>
<dbReference type="Gene3D" id="3.40.50.300">
    <property type="entry name" value="P-loop containing nucleotide triphosphate hydrolases"/>
    <property type="match status" value="1"/>
</dbReference>
<organism evidence="7 8">
    <name type="scientific">Aquisphaera giovannonii</name>
    <dbReference type="NCBI Taxonomy" id="406548"/>
    <lineage>
        <taxon>Bacteria</taxon>
        <taxon>Pseudomonadati</taxon>
        <taxon>Planctomycetota</taxon>
        <taxon>Planctomycetia</taxon>
        <taxon>Isosphaerales</taxon>
        <taxon>Isosphaeraceae</taxon>
        <taxon>Aquisphaera</taxon>
    </lineage>
</organism>
<comment type="similarity">
    <text evidence="1">Belongs to the ABC transporter superfamily.</text>
</comment>
<sequence>MTATIAAELRDAVKVYRSGLLGRRELRALDGVSFRVHAGEVVGLVGPNRAGKTTAVKTLLSLSRPSGGQAFRFGLPIADRRTLSRVGYVPERPSFPPYLSAAEVLDYYGTLALVPAGERRRRIPALLERTGLADRAGEPVSRFSKGMVQRLGLAQALINDPELLVLDEPDEGLDVSGRELLHEALAEQRGRGRAAILVSHAIRDVEIACDRVIALAEGRLVRRPEPHPAGGPHRGAAGALEPATPATRTGALP</sequence>
<name>A0A5B9W6X7_9BACT</name>
<keyword evidence="2" id="KW-0813">Transport</keyword>
<feature type="compositionally biased region" description="Low complexity" evidence="5">
    <location>
        <begin position="228"/>
        <end position="239"/>
    </location>
</feature>
<keyword evidence="7" id="KW-0378">Hydrolase</keyword>
<evidence type="ECO:0000256" key="4">
    <source>
        <dbReference type="ARBA" id="ARBA00022840"/>
    </source>
</evidence>
<dbReference type="EMBL" id="CP042997">
    <property type="protein sequence ID" value="QEH35994.1"/>
    <property type="molecule type" value="Genomic_DNA"/>
</dbReference>
<dbReference type="InterPro" id="IPR003439">
    <property type="entry name" value="ABC_transporter-like_ATP-bd"/>
</dbReference>
<dbReference type="SMART" id="SM00382">
    <property type="entry name" value="AAA"/>
    <property type="match status" value="1"/>
</dbReference>
<evidence type="ECO:0000256" key="2">
    <source>
        <dbReference type="ARBA" id="ARBA00022448"/>
    </source>
</evidence>
<dbReference type="SUPFAM" id="SSF52540">
    <property type="entry name" value="P-loop containing nucleoside triphosphate hydrolases"/>
    <property type="match status" value="1"/>
</dbReference>
<dbReference type="Pfam" id="PF00005">
    <property type="entry name" value="ABC_tran"/>
    <property type="match status" value="1"/>
</dbReference>
<dbReference type="GO" id="GO:0016887">
    <property type="term" value="F:ATP hydrolysis activity"/>
    <property type="evidence" value="ECO:0007669"/>
    <property type="project" value="InterPro"/>
</dbReference>
<keyword evidence="3" id="KW-0547">Nucleotide-binding</keyword>
<evidence type="ECO:0000256" key="5">
    <source>
        <dbReference type="SAM" id="MobiDB-lite"/>
    </source>
</evidence>
<protein>
    <submittedName>
        <fullName evidence="7">Putative ABC transporter ATP-binding protein YxlF</fullName>
        <ecNumber evidence="7">3.6.3.-</ecNumber>
    </submittedName>
</protein>
<evidence type="ECO:0000313" key="8">
    <source>
        <dbReference type="Proteomes" id="UP000324233"/>
    </source>
</evidence>
<dbReference type="PROSITE" id="PS50893">
    <property type="entry name" value="ABC_TRANSPORTER_2"/>
    <property type="match status" value="1"/>
</dbReference>
<evidence type="ECO:0000313" key="7">
    <source>
        <dbReference type="EMBL" id="QEH35994.1"/>
    </source>
</evidence>
<reference evidence="7 8" key="1">
    <citation type="submission" date="2019-08" db="EMBL/GenBank/DDBJ databases">
        <title>Deep-cultivation of Planctomycetes and their phenomic and genomic characterization uncovers novel biology.</title>
        <authorList>
            <person name="Wiegand S."/>
            <person name="Jogler M."/>
            <person name="Boedeker C."/>
            <person name="Pinto D."/>
            <person name="Vollmers J."/>
            <person name="Rivas-Marin E."/>
            <person name="Kohn T."/>
            <person name="Peeters S.H."/>
            <person name="Heuer A."/>
            <person name="Rast P."/>
            <person name="Oberbeckmann S."/>
            <person name="Bunk B."/>
            <person name="Jeske O."/>
            <person name="Meyerdierks A."/>
            <person name="Storesund J.E."/>
            <person name="Kallscheuer N."/>
            <person name="Luecker S."/>
            <person name="Lage O.M."/>
            <person name="Pohl T."/>
            <person name="Merkel B.J."/>
            <person name="Hornburger P."/>
            <person name="Mueller R.-W."/>
            <person name="Bruemmer F."/>
            <person name="Labrenz M."/>
            <person name="Spormann A.M."/>
            <person name="Op den Camp H."/>
            <person name="Overmann J."/>
            <person name="Amann R."/>
            <person name="Jetten M.S.M."/>
            <person name="Mascher T."/>
            <person name="Medema M.H."/>
            <person name="Devos D.P."/>
            <person name="Kaster A.-K."/>
            <person name="Ovreas L."/>
            <person name="Rohde M."/>
            <person name="Galperin M.Y."/>
            <person name="Jogler C."/>
        </authorList>
    </citation>
    <scope>NUCLEOTIDE SEQUENCE [LARGE SCALE GENOMIC DNA]</scope>
    <source>
        <strain evidence="7 8">OJF2</strain>
    </source>
</reference>
<feature type="region of interest" description="Disordered" evidence="5">
    <location>
        <begin position="222"/>
        <end position="253"/>
    </location>
</feature>
<keyword evidence="4 7" id="KW-0067">ATP-binding</keyword>
<feature type="domain" description="ABC transporter" evidence="6">
    <location>
        <begin position="7"/>
        <end position="242"/>
    </location>
</feature>
<accession>A0A5B9W6X7</accession>
<proteinExistence type="inferred from homology"/>
<dbReference type="Proteomes" id="UP000324233">
    <property type="component" value="Chromosome"/>
</dbReference>
<dbReference type="PANTHER" id="PTHR43335">
    <property type="entry name" value="ABC TRANSPORTER, ATP-BINDING PROTEIN"/>
    <property type="match status" value="1"/>
</dbReference>
<dbReference type="InterPro" id="IPR003593">
    <property type="entry name" value="AAA+_ATPase"/>
</dbReference>
<evidence type="ECO:0000256" key="1">
    <source>
        <dbReference type="ARBA" id="ARBA00005417"/>
    </source>
</evidence>
<dbReference type="EC" id="3.6.3.-" evidence="7"/>
<dbReference type="KEGG" id="agv:OJF2_45520"/>
<gene>
    <name evidence="7" type="primary">yxlF_4</name>
    <name evidence="7" type="ORF">OJF2_45520</name>
</gene>
<keyword evidence="8" id="KW-1185">Reference proteome</keyword>